<reference evidence="3 4" key="1">
    <citation type="submission" date="2021-07" db="EMBL/GenBank/DDBJ databases">
        <title>Alteriqipengyuania abyssalis NZ-12B nov, sp.nov isolated from deep sea sponge in pacific ocean.</title>
        <authorList>
            <person name="Tareen S."/>
            <person name="Wink J."/>
        </authorList>
    </citation>
    <scope>NUCLEOTIDE SEQUENCE [LARGE SCALE GENOMIC DNA]</scope>
    <source>
        <strain evidence="3 4">NZ-12B</strain>
    </source>
</reference>
<gene>
    <name evidence="3" type="ORF">KYN89_09180</name>
</gene>
<dbReference type="InterPro" id="IPR000086">
    <property type="entry name" value="NUDIX_hydrolase_dom"/>
</dbReference>
<keyword evidence="4" id="KW-1185">Reference proteome</keyword>
<dbReference type="PANTHER" id="PTHR11839">
    <property type="entry name" value="UDP/ADP-SUGAR PYROPHOSPHATASE"/>
    <property type="match status" value="1"/>
</dbReference>
<sequence>MTYPPDHDAPEEIRWQGDYIVAKQRGRWEYASRPRNIRAAAIIAIDASDSGAHVLLVEQYRVPLGRRCLEIPAGLVGDDDGASDESAITAAHRELEEEAGYRAAKITDLGEFFSSPGMVSEGFSLLRAEGLTKVGDGGGVDGEDITVHRVKLAELAAFVDEKRAAGVALDVRLAMLLMTQKIGENGWLDG</sequence>
<evidence type="ECO:0000313" key="3">
    <source>
        <dbReference type="EMBL" id="MBY8337222.1"/>
    </source>
</evidence>
<dbReference type="EMBL" id="JAHWXP010000002">
    <property type="protein sequence ID" value="MBY8337222.1"/>
    <property type="molecule type" value="Genomic_DNA"/>
</dbReference>
<comment type="caution">
    <text evidence="3">The sequence shown here is derived from an EMBL/GenBank/DDBJ whole genome shotgun (WGS) entry which is preliminary data.</text>
</comment>
<dbReference type="Gene3D" id="3.90.79.10">
    <property type="entry name" value="Nucleoside Triphosphate Pyrophosphohydrolase"/>
    <property type="match status" value="1"/>
</dbReference>
<organism evidence="3 4">
    <name type="scientific">Alteriqipengyuania abyssalis</name>
    <dbReference type="NCBI Taxonomy" id="2860200"/>
    <lineage>
        <taxon>Bacteria</taxon>
        <taxon>Pseudomonadati</taxon>
        <taxon>Pseudomonadota</taxon>
        <taxon>Alphaproteobacteria</taxon>
        <taxon>Sphingomonadales</taxon>
        <taxon>Erythrobacteraceae</taxon>
        <taxon>Alteriqipengyuania</taxon>
    </lineage>
</organism>
<evidence type="ECO:0000313" key="4">
    <source>
        <dbReference type="Proteomes" id="UP000759298"/>
    </source>
</evidence>
<keyword evidence="1 3" id="KW-0378">Hydrolase</keyword>
<evidence type="ECO:0000259" key="2">
    <source>
        <dbReference type="PROSITE" id="PS51462"/>
    </source>
</evidence>
<dbReference type="PANTHER" id="PTHR11839:SF1">
    <property type="entry name" value="ADP-SUGAR PYROPHOSPHATASE"/>
    <property type="match status" value="1"/>
</dbReference>
<dbReference type="Proteomes" id="UP000759298">
    <property type="component" value="Unassembled WGS sequence"/>
</dbReference>
<protein>
    <submittedName>
        <fullName evidence="3">NUDIX hydrolase</fullName>
    </submittedName>
</protein>
<dbReference type="GO" id="GO:0016787">
    <property type="term" value="F:hydrolase activity"/>
    <property type="evidence" value="ECO:0007669"/>
    <property type="project" value="UniProtKB-KW"/>
</dbReference>
<dbReference type="Pfam" id="PF00293">
    <property type="entry name" value="NUDIX"/>
    <property type="match status" value="1"/>
</dbReference>
<dbReference type="SUPFAM" id="SSF55811">
    <property type="entry name" value="Nudix"/>
    <property type="match status" value="1"/>
</dbReference>
<accession>A0ABS7PHA5</accession>
<dbReference type="CDD" id="cd03424">
    <property type="entry name" value="NUDIX_ADPRase_Nudt5_UGPPase_Nudt14"/>
    <property type="match status" value="1"/>
</dbReference>
<dbReference type="InterPro" id="IPR015797">
    <property type="entry name" value="NUDIX_hydrolase-like_dom_sf"/>
</dbReference>
<proteinExistence type="predicted"/>
<dbReference type="RefSeq" id="WP_222824763.1">
    <property type="nucleotide sequence ID" value="NZ_JAHWXP010000002.1"/>
</dbReference>
<dbReference type="PROSITE" id="PS51462">
    <property type="entry name" value="NUDIX"/>
    <property type="match status" value="1"/>
</dbReference>
<evidence type="ECO:0000256" key="1">
    <source>
        <dbReference type="ARBA" id="ARBA00022801"/>
    </source>
</evidence>
<name>A0ABS7PHA5_9SPHN</name>
<feature type="domain" description="Nudix hydrolase" evidence="2">
    <location>
        <begin position="35"/>
        <end position="173"/>
    </location>
</feature>